<protein>
    <submittedName>
        <fullName evidence="2">Uncharacterized protein</fullName>
    </submittedName>
</protein>
<name>A0A2T3Y242_9BURK</name>
<accession>A0A2T3Y242</accession>
<feature type="compositionally biased region" description="Polar residues" evidence="1">
    <location>
        <begin position="80"/>
        <end position="102"/>
    </location>
</feature>
<feature type="compositionally biased region" description="Low complexity" evidence="1">
    <location>
        <begin position="103"/>
        <end position="115"/>
    </location>
</feature>
<evidence type="ECO:0000313" key="3">
    <source>
        <dbReference type="Proteomes" id="UP000240638"/>
    </source>
</evidence>
<dbReference type="EMBL" id="PYUC01000001">
    <property type="protein sequence ID" value="PTB22840.1"/>
    <property type="molecule type" value="Genomic_DNA"/>
</dbReference>
<comment type="caution">
    <text evidence="2">The sequence shown here is derived from an EMBL/GenBank/DDBJ whole genome shotgun (WGS) entry which is preliminary data.</text>
</comment>
<feature type="region of interest" description="Disordered" evidence="1">
    <location>
        <begin position="58"/>
        <end position="115"/>
    </location>
</feature>
<dbReference type="AlphaFoldDB" id="A0A2T3Y242"/>
<evidence type="ECO:0000313" key="2">
    <source>
        <dbReference type="EMBL" id="PTB22840.1"/>
    </source>
</evidence>
<organism evidence="2 3">
    <name type="scientific">Trinickia symbiotica</name>
    <dbReference type="NCBI Taxonomy" id="863227"/>
    <lineage>
        <taxon>Bacteria</taxon>
        <taxon>Pseudomonadati</taxon>
        <taxon>Pseudomonadota</taxon>
        <taxon>Betaproteobacteria</taxon>
        <taxon>Burkholderiales</taxon>
        <taxon>Burkholderiaceae</taxon>
        <taxon>Trinickia</taxon>
    </lineage>
</organism>
<feature type="compositionally biased region" description="Low complexity" evidence="1">
    <location>
        <begin position="63"/>
        <end position="74"/>
    </location>
</feature>
<proteinExistence type="predicted"/>
<gene>
    <name evidence="2" type="ORF">C9I57_01080</name>
</gene>
<evidence type="ECO:0000256" key="1">
    <source>
        <dbReference type="SAM" id="MobiDB-lite"/>
    </source>
</evidence>
<sequence>MIVACAALAAAAHAEDNAKHADAPAQAGSASRQVCIDAEVNGQRALSYDCLSAQLKPKEAPRAGASETAAESAAKGPSNRVGTFNLSAERNRFGTNWGKSITPQRPAQPVVVPPR</sequence>
<dbReference type="Proteomes" id="UP000240638">
    <property type="component" value="Unassembled WGS sequence"/>
</dbReference>
<reference evidence="2 3" key="1">
    <citation type="submission" date="2018-03" db="EMBL/GenBank/DDBJ databases">
        <title>Whole genome analyses suggest that Burkholderia sensu lato contains two further novel genera in the rhizoxinica-symbiotica group Mycetohabitans gen. nov., and Trinickia gen. nov.: implications for the evolution of diazotrophy and nodulation in the Burkholderiaceae.</title>
        <authorList>
            <person name="Estrada De Los Santos P."/>
            <person name="Palmer M."/>
            <person name="Chavez-Ramirez B."/>
            <person name="Steenkamp E.T."/>
            <person name="Hirsch A.M."/>
            <person name="Manyaka P."/>
            <person name="Maluk M."/>
            <person name="Lafos M."/>
            <person name="Crook M."/>
            <person name="Gross E."/>
            <person name="Simon M.F."/>
            <person name="Bueno Dos Reis Junior F."/>
            <person name="Poole P.S."/>
            <person name="Venter S.N."/>
            <person name="James E.K."/>
        </authorList>
    </citation>
    <scope>NUCLEOTIDE SEQUENCE [LARGE SCALE GENOMIC DNA]</scope>
    <source>
        <strain evidence="2 3">JPY-366</strain>
    </source>
</reference>